<evidence type="ECO:0000256" key="1">
    <source>
        <dbReference type="SAM" id="MobiDB-lite"/>
    </source>
</evidence>
<feature type="region of interest" description="Disordered" evidence="1">
    <location>
        <begin position="168"/>
        <end position="187"/>
    </location>
</feature>
<dbReference type="EMBL" id="QJNU01000374">
    <property type="protein sequence ID" value="RYP00918.1"/>
    <property type="molecule type" value="Genomic_DNA"/>
</dbReference>
<proteinExistence type="predicted"/>
<name>A0A4Q4T5A1_9PEZI</name>
<keyword evidence="2" id="KW-1133">Transmembrane helix</keyword>
<evidence type="ECO:0000313" key="4">
    <source>
        <dbReference type="Proteomes" id="UP000293360"/>
    </source>
</evidence>
<protein>
    <submittedName>
        <fullName evidence="3">Uncharacterized protein</fullName>
    </submittedName>
</protein>
<dbReference type="Proteomes" id="UP000293360">
    <property type="component" value="Unassembled WGS sequence"/>
</dbReference>
<feature type="region of interest" description="Disordered" evidence="1">
    <location>
        <begin position="226"/>
        <end position="296"/>
    </location>
</feature>
<gene>
    <name evidence="3" type="ORF">DL764_006364</name>
</gene>
<reference evidence="3 4" key="1">
    <citation type="submission" date="2018-06" db="EMBL/GenBank/DDBJ databases">
        <title>Complete Genomes of Monosporascus.</title>
        <authorList>
            <person name="Robinson A.J."/>
            <person name="Natvig D.O."/>
        </authorList>
    </citation>
    <scope>NUCLEOTIDE SEQUENCE [LARGE SCALE GENOMIC DNA]</scope>
    <source>
        <strain evidence="3 4">CBS 110550</strain>
    </source>
</reference>
<accession>A0A4Q4T5A1</accession>
<comment type="caution">
    <text evidence="3">The sequence shown here is derived from an EMBL/GenBank/DDBJ whole genome shotgun (WGS) entry which is preliminary data.</text>
</comment>
<keyword evidence="4" id="KW-1185">Reference proteome</keyword>
<dbReference type="OrthoDB" id="4148662at2759"/>
<dbReference type="STRING" id="155417.A0A4Q4T5A1"/>
<sequence length="296" mass="31764">MGNEEILLPNGTCYRSRDAEADGEFMPCGNDGYFNSHFACCSSGARCLSSNACYNFKRPDLKLPKDEPTPCDFLDNNQISFMDSLSTIAVLPTAPGETIAYLLGQTPTMQSAFSPSATAISTPTSSATPDTKLSLSAKAGFGAGALVRALLIGGLIYQALLLRKRKKKGGRQHDHAMQPPAPPQTIEWSAPAYAPLSTSPSLTGFKSELAADGLPRVLSNMILSSDSSWTQPQRDSQQRYQAYDPRIHRDYSNQRQSSASELFSAPSGYGQYGPAPVSPQQAGHPPPFPPIAELQG</sequence>
<evidence type="ECO:0000256" key="2">
    <source>
        <dbReference type="SAM" id="Phobius"/>
    </source>
</evidence>
<keyword evidence="2" id="KW-0812">Transmembrane</keyword>
<feature type="compositionally biased region" description="Polar residues" evidence="1">
    <location>
        <begin position="226"/>
        <end position="240"/>
    </location>
</feature>
<keyword evidence="2" id="KW-0472">Membrane</keyword>
<dbReference type="AlphaFoldDB" id="A0A4Q4T5A1"/>
<evidence type="ECO:0000313" key="3">
    <source>
        <dbReference type="EMBL" id="RYP00918.1"/>
    </source>
</evidence>
<organism evidence="3 4">
    <name type="scientific">Monosporascus ibericus</name>
    <dbReference type="NCBI Taxonomy" id="155417"/>
    <lineage>
        <taxon>Eukaryota</taxon>
        <taxon>Fungi</taxon>
        <taxon>Dikarya</taxon>
        <taxon>Ascomycota</taxon>
        <taxon>Pezizomycotina</taxon>
        <taxon>Sordariomycetes</taxon>
        <taxon>Xylariomycetidae</taxon>
        <taxon>Xylariales</taxon>
        <taxon>Xylariales incertae sedis</taxon>
        <taxon>Monosporascus</taxon>
    </lineage>
</organism>
<feature type="transmembrane region" description="Helical" evidence="2">
    <location>
        <begin position="139"/>
        <end position="162"/>
    </location>
</feature>